<dbReference type="GO" id="GO:0005886">
    <property type="term" value="C:plasma membrane"/>
    <property type="evidence" value="ECO:0007669"/>
    <property type="project" value="TreeGrafter"/>
</dbReference>
<protein>
    <submittedName>
        <fullName evidence="10">CoB--CoM heterodisulfide reductase subunit C</fullName>
        <ecNumber evidence="10">1.8.98.1</ecNumber>
    </submittedName>
</protein>
<dbReference type="AlphaFoldDB" id="A0A5B9DDA8"/>
<dbReference type="PROSITE" id="PS00198">
    <property type="entry name" value="4FE4S_FER_1"/>
    <property type="match status" value="1"/>
</dbReference>
<evidence type="ECO:0000256" key="2">
    <source>
        <dbReference type="ARBA" id="ARBA00007097"/>
    </source>
</evidence>
<evidence type="ECO:0000256" key="6">
    <source>
        <dbReference type="ARBA" id="ARBA00023002"/>
    </source>
</evidence>
<comment type="pathway">
    <text evidence="1">Cofactor metabolism; coenzyme M-coenzyme B heterodisulfide reduction; coenzyme B and coenzyme M from coenzyme M-coenzyme B heterodisulfide: step 1/1.</text>
</comment>
<reference evidence="10 11" key="2">
    <citation type="journal article" date="2024" name="Int. J. Syst. Evol. Microbiol.">
        <title>Promethearchaeum syntrophicum gen. nov., sp. nov., an anaerobic, obligately syntrophic archaeon, the first isolate of the lineage 'Asgard' archaea, and proposal of the new archaeal phylum Promethearchaeota phyl. nov. and kingdom Promethearchaeati regn. nov.</title>
        <authorList>
            <person name="Imachi H."/>
            <person name="Nobu M.K."/>
            <person name="Kato S."/>
            <person name="Takaki Y."/>
            <person name="Miyazaki M."/>
            <person name="Miyata M."/>
            <person name="Ogawara M."/>
            <person name="Saito Y."/>
            <person name="Sakai S."/>
            <person name="Tahara Y.O."/>
            <person name="Takano Y."/>
            <person name="Tasumi E."/>
            <person name="Uematsu K."/>
            <person name="Yoshimura T."/>
            <person name="Itoh T."/>
            <person name="Ohkuma M."/>
            <person name="Takai K."/>
        </authorList>
    </citation>
    <scope>NUCLEOTIDE SEQUENCE [LARGE SCALE GENOMIC DNA]</scope>
    <source>
        <strain evidence="10 11">MK-D1</strain>
    </source>
</reference>
<dbReference type="OrthoDB" id="144910at2157"/>
<evidence type="ECO:0000259" key="9">
    <source>
        <dbReference type="PROSITE" id="PS51379"/>
    </source>
</evidence>
<sequence>MEKITPNIIFNISNDISAEIIKDEALRIMRACFQCGTCTGSCPSGRRTAIRTRQIMREAVLSLDEVLSDEDIWLCSTCYTCYERCPRNIPVTDVIIKLRNLATRRGFIKPAHVKVTQILAKTGHGVPLGITKNNEDNQWSKARESYGLSKIPATTHSHPEAVLNIQKLMHLTGFDKIVDLDIEPVNEEKK</sequence>
<evidence type="ECO:0000256" key="1">
    <source>
        <dbReference type="ARBA" id="ARBA00004808"/>
    </source>
</evidence>
<dbReference type="Pfam" id="PF13183">
    <property type="entry name" value="Fer4_8"/>
    <property type="match status" value="1"/>
</dbReference>
<keyword evidence="5" id="KW-0484">Methanogenesis</keyword>
<evidence type="ECO:0000256" key="3">
    <source>
        <dbReference type="ARBA" id="ARBA00022485"/>
    </source>
</evidence>
<evidence type="ECO:0000313" key="10">
    <source>
        <dbReference type="EMBL" id="QEE16975.1"/>
    </source>
</evidence>
<evidence type="ECO:0000256" key="5">
    <source>
        <dbReference type="ARBA" id="ARBA00022994"/>
    </source>
</evidence>
<dbReference type="RefSeq" id="WP_147663898.1">
    <property type="nucleotide sequence ID" value="NZ_CP042905.2"/>
</dbReference>
<dbReference type="GeneID" id="41330785"/>
<reference evidence="10 11" key="1">
    <citation type="journal article" date="2020" name="Nature">
        <title>Isolation of an archaeon at the prokaryote-eukaryote interface.</title>
        <authorList>
            <person name="Imachi H."/>
            <person name="Nobu M.K."/>
            <person name="Nakahara N."/>
            <person name="Morono Y."/>
            <person name="Ogawara M."/>
            <person name="Takaki Y."/>
            <person name="Takano Y."/>
            <person name="Uematsu K."/>
            <person name="Ikuta T."/>
            <person name="Ito M."/>
            <person name="Matsui Y."/>
            <person name="Miyazaki M."/>
            <person name="Murata K."/>
            <person name="Saito Y."/>
            <person name="Sakai S."/>
            <person name="Song C."/>
            <person name="Tasumi E."/>
            <person name="Yamanaka Y."/>
            <person name="Yamaguchi T."/>
            <person name="Kamagata Y."/>
            <person name="Tamaki H."/>
            <person name="Takai K."/>
        </authorList>
    </citation>
    <scope>NUCLEOTIDE SEQUENCE [LARGE SCALE GENOMIC DNA]</scope>
    <source>
        <strain evidence="10 11">MK-D1</strain>
    </source>
</reference>
<dbReference type="KEGG" id="psyt:DSAG12_02806"/>
<proteinExistence type="inferred from homology"/>
<name>A0A5B9DDA8_9ARCH</name>
<comment type="similarity">
    <text evidence="2">Belongs to the HdrC family.</text>
</comment>
<dbReference type="GO" id="GO:0051912">
    <property type="term" value="F:CoB--CoM heterodisulfide reductase activity"/>
    <property type="evidence" value="ECO:0007669"/>
    <property type="project" value="UniProtKB-EC"/>
</dbReference>
<dbReference type="InterPro" id="IPR017680">
    <property type="entry name" value="CoB/CoM_hetero-S_Rdtase_csu"/>
</dbReference>
<dbReference type="GO" id="GO:0046872">
    <property type="term" value="F:metal ion binding"/>
    <property type="evidence" value="ECO:0007669"/>
    <property type="project" value="UniProtKB-KW"/>
</dbReference>
<dbReference type="PANTHER" id="PTHR43255:SF1">
    <property type="entry name" value="IRON-SULFUR-BINDING OXIDOREDUCTASE FADF-RELATED"/>
    <property type="match status" value="1"/>
</dbReference>
<keyword evidence="7" id="KW-0408">Iron</keyword>
<keyword evidence="4" id="KW-0479">Metal-binding</keyword>
<dbReference type="PROSITE" id="PS51379">
    <property type="entry name" value="4FE4S_FER_2"/>
    <property type="match status" value="1"/>
</dbReference>
<dbReference type="SUPFAM" id="SSF46548">
    <property type="entry name" value="alpha-helical ferredoxin"/>
    <property type="match status" value="1"/>
</dbReference>
<feature type="domain" description="4Fe-4S ferredoxin-type" evidence="9">
    <location>
        <begin position="23"/>
        <end position="52"/>
    </location>
</feature>
<dbReference type="InterPro" id="IPR017896">
    <property type="entry name" value="4Fe4S_Fe-S-bd"/>
</dbReference>
<accession>A0A5B9DDA8</accession>
<dbReference type="EMBL" id="CP042905">
    <property type="protein sequence ID" value="QEE16975.1"/>
    <property type="molecule type" value="Genomic_DNA"/>
</dbReference>
<keyword evidence="6 10" id="KW-0560">Oxidoreductase</keyword>
<dbReference type="GO" id="GO:0051539">
    <property type="term" value="F:4 iron, 4 sulfur cluster binding"/>
    <property type="evidence" value="ECO:0007669"/>
    <property type="project" value="UniProtKB-KW"/>
</dbReference>
<evidence type="ECO:0000256" key="7">
    <source>
        <dbReference type="ARBA" id="ARBA00023004"/>
    </source>
</evidence>
<dbReference type="GO" id="GO:0015948">
    <property type="term" value="P:methanogenesis"/>
    <property type="evidence" value="ECO:0007669"/>
    <property type="project" value="UniProtKB-KW"/>
</dbReference>
<dbReference type="InterPro" id="IPR009051">
    <property type="entry name" value="Helical_ferredxn"/>
</dbReference>
<evidence type="ECO:0000256" key="4">
    <source>
        <dbReference type="ARBA" id="ARBA00022723"/>
    </source>
</evidence>
<dbReference type="UniPathway" id="UPA00647">
    <property type="reaction ID" value="UER00700"/>
</dbReference>
<dbReference type="InterPro" id="IPR017900">
    <property type="entry name" value="4Fe4S_Fe_S_CS"/>
</dbReference>
<dbReference type="EC" id="1.8.98.1" evidence="10"/>
<organism evidence="10 11">
    <name type="scientific">Promethearchaeum syntrophicum</name>
    <dbReference type="NCBI Taxonomy" id="2594042"/>
    <lineage>
        <taxon>Archaea</taxon>
        <taxon>Promethearchaeati</taxon>
        <taxon>Promethearchaeota</taxon>
        <taxon>Promethearchaeia</taxon>
        <taxon>Promethearchaeales</taxon>
        <taxon>Promethearchaeaceae</taxon>
        <taxon>Promethearchaeum</taxon>
    </lineage>
</organism>
<keyword evidence="8" id="KW-0411">Iron-sulfur</keyword>
<dbReference type="Proteomes" id="UP000321408">
    <property type="component" value="Chromosome"/>
</dbReference>
<keyword evidence="3" id="KW-0004">4Fe-4S</keyword>
<keyword evidence="11" id="KW-1185">Reference proteome</keyword>
<dbReference type="NCBIfam" id="TIGR03290">
    <property type="entry name" value="CoB_CoM_SS_C"/>
    <property type="match status" value="1"/>
</dbReference>
<dbReference type="Gene3D" id="1.10.1060.10">
    <property type="entry name" value="Alpha-helical ferredoxin"/>
    <property type="match status" value="1"/>
</dbReference>
<dbReference type="PANTHER" id="PTHR43255">
    <property type="entry name" value="IRON-SULFUR-BINDING OXIDOREDUCTASE FADF-RELATED-RELATED"/>
    <property type="match status" value="1"/>
</dbReference>
<gene>
    <name evidence="10" type="primary">hdrC</name>
    <name evidence="10" type="ORF">DSAG12_02806</name>
</gene>
<dbReference type="InterPro" id="IPR051460">
    <property type="entry name" value="HdrC_iron-sulfur_subunit"/>
</dbReference>
<evidence type="ECO:0000256" key="8">
    <source>
        <dbReference type="ARBA" id="ARBA00023014"/>
    </source>
</evidence>
<evidence type="ECO:0000313" key="11">
    <source>
        <dbReference type="Proteomes" id="UP000321408"/>
    </source>
</evidence>